<evidence type="ECO:0000313" key="3">
    <source>
        <dbReference type="Proteomes" id="UP000654075"/>
    </source>
</evidence>
<protein>
    <submittedName>
        <fullName evidence="2">Uncharacterized protein</fullName>
    </submittedName>
</protein>
<keyword evidence="1" id="KW-0472">Membrane</keyword>
<accession>A0A813EQL1</accession>
<sequence length="207" mass="23160">MGHGGDFCSSFGAYCHLLRHMYISCDMFTCSNGWQGTFQAWNVVFSSGTLLVTLVSVVIYLVKYFQYYTAGSIVDILISSFITMLIQLFVSYLGWFCVVVKDGCCGCIGYALWGVVYLLVFLSRYSPRFLERQNLHSSEFVRDVNKYFFYGQQHSDWADIVYAVLLVPIVYMSLSCFALACGGASSRSRGNVVLQSDSSSEESDSVA</sequence>
<dbReference type="EMBL" id="CAJNNV010012325">
    <property type="protein sequence ID" value="CAE8600634.1"/>
    <property type="molecule type" value="Genomic_DNA"/>
</dbReference>
<dbReference type="Proteomes" id="UP000654075">
    <property type="component" value="Unassembled WGS sequence"/>
</dbReference>
<comment type="caution">
    <text evidence="2">The sequence shown here is derived from an EMBL/GenBank/DDBJ whole genome shotgun (WGS) entry which is preliminary data.</text>
</comment>
<evidence type="ECO:0000256" key="1">
    <source>
        <dbReference type="SAM" id="Phobius"/>
    </source>
</evidence>
<feature type="transmembrane region" description="Helical" evidence="1">
    <location>
        <begin position="41"/>
        <end position="62"/>
    </location>
</feature>
<evidence type="ECO:0000313" key="2">
    <source>
        <dbReference type="EMBL" id="CAE8600634.1"/>
    </source>
</evidence>
<keyword evidence="1" id="KW-0812">Transmembrane</keyword>
<organism evidence="2 3">
    <name type="scientific">Polarella glacialis</name>
    <name type="common">Dinoflagellate</name>
    <dbReference type="NCBI Taxonomy" id="89957"/>
    <lineage>
        <taxon>Eukaryota</taxon>
        <taxon>Sar</taxon>
        <taxon>Alveolata</taxon>
        <taxon>Dinophyceae</taxon>
        <taxon>Suessiales</taxon>
        <taxon>Suessiaceae</taxon>
        <taxon>Polarella</taxon>
    </lineage>
</organism>
<proteinExistence type="predicted"/>
<keyword evidence="1" id="KW-1133">Transmembrane helix</keyword>
<gene>
    <name evidence="2" type="ORF">PGLA1383_LOCUS18947</name>
</gene>
<dbReference type="AlphaFoldDB" id="A0A813EQL1"/>
<feature type="transmembrane region" description="Helical" evidence="1">
    <location>
        <begin position="160"/>
        <end position="181"/>
    </location>
</feature>
<name>A0A813EQL1_POLGL</name>
<keyword evidence="3" id="KW-1185">Reference proteome</keyword>
<reference evidence="2" key="1">
    <citation type="submission" date="2021-02" db="EMBL/GenBank/DDBJ databases">
        <authorList>
            <person name="Dougan E. K."/>
            <person name="Rhodes N."/>
            <person name="Thang M."/>
            <person name="Chan C."/>
        </authorList>
    </citation>
    <scope>NUCLEOTIDE SEQUENCE</scope>
</reference>
<feature type="transmembrane region" description="Helical" evidence="1">
    <location>
        <begin position="107"/>
        <end position="125"/>
    </location>
</feature>
<feature type="transmembrane region" description="Helical" evidence="1">
    <location>
        <begin position="68"/>
        <end position="95"/>
    </location>
</feature>